<dbReference type="InterPro" id="IPR036890">
    <property type="entry name" value="HATPase_C_sf"/>
</dbReference>
<evidence type="ECO:0000256" key="3">
    <source>
        <dbReference type="ARBA" id="ARBA00022490"/>
    </source>
</evidence>
<dbReference type="FunFam" id="3.30.230.80:FF:000002">
    <property type="entry name" value="Molecular chaperone HtpG"/>
    <property type="match status" value="1"/>
</dbReference>
<dbReference type="GO" id="GO:0016887">
    <property type="term" value="F:ATP hydrolysis activity"/>
    <property type="evidence" value="ECO:0007669"/>
    <property type="project" value="InterPro"/>
</dbReference>
<dbReference type="Pfam" id="PF13589">
    <property type="entry name" value="HATPase_c_3"/>
    <property type="match status" value="1"/>
</dbReference>
<dbReference type="InterPro" id="IPR003594">
    <property type="entry name" value="HATPase_dom"/>
</dbReference>
<organism evidence="9">
    <name type="scientific">hydrothermal vent metagenome</name>
    <dbReference type="NCBI Taxonomy" id="652676"/>
    <lineage>
        <taxon>unclassified sequences</taxon>
        <taxon>metagenomes</taxon>
        <taxon>ecological metagenomes</taxon>
    </lineage>
</organism>
<evidence type="ECO:0000256" key="5">
    <source>
        <dbReference type="ARBA" id="ARBA00022840"/>
    </source>
</evidence>
<dbReference type="HAMAP" id="MF_00505">
    <property type="entry name" value="HSP90"/>
    <property type="match status" value="1"/>
</dbReference>
<dbReference type="InterPro" id="IPR020575">
    <property type="entry name" value="Hsp90_N"/>
</dbReference>
<keyword evidence="5" id="KW-0067">ATP-binding</keyword>
<dbReference type="SUPFAM" id="SSF54211">
    <property type="entry name" value="Ribosomal protein S5 domain 2-like"/>
    <property type="match status" value="1"/>
</dbReference>
<keyword evidence="7" id="KW-0143">Chaperone</keyword>
<dbReference type="SUPFAM" id="SSF110942">
    <property type="entry name" value="HSP90 C-terminal domain"/>
    <property type="match status" value="1"/>
</dbReference>
<comment type="similarity">
    <text evidence="2">Belongs to the heat shock protein 90 family.</text>
</comment>
<dbReference type="InterPro" id="IPR037196">
    <property type="entry name" value="HSP90_C"/>
</dbReference>
<dbReference type="EMBL" id="UOFL01000072">
    <property type="protein sequence ID" value="VAW74887.1"/>
    <property type="molecule type" value="Genomic_DNA"/>
</dbReference>
<dbReference type="FunFam" id="3.30.565.10:FF:000009">
    <property type="entry name" value="Molecular chaperone HtpG"/>
    <property type="match status" value="1"/>
</dbReference>
<evidence type="ECO:0000256" key="6">
    <source>
        <dbReference type="ARBA" id="ARBA00023016"/>
    </source>
</evidence>
<dbReference type="SMART" id="SM00387">
    <property type="entry name" value="HATPase_c"/>
    <property type="match status" value="1"/>
</dbReference>
<dbReference type="AlphaFoldDB" id="A0A3B0YGV0"/>
<dbReference type="SUPFAM" id="SSF55874">
    <property type="entry name" value="ATPase domain of HSP90 chaperone/DNA topoisomerase II/histidine kinase"/>
    <property type="match status" value="1"/>
</dbReference>
<dbReference type="InterPro" id="IPR020568">
    <property type="entry name" value="Ribosomal_Su5_D2-typ_SF"/>
</dbReference>
<comment type="subcellular location">
    <subcellularLocation>
        <location evidence="1">Cytoplasm</location>
    </subcellularLocation>
</comment>
<reference evidence="9" key="1">
    <citation type="submission" date="2018-06" db="EMBL/GenBank/DDBJ databases">
        <authorList>
            <person name="Zhirakovskaya E."/>
        </authorList>
    </citation>
    <scope>NUCLEOTIDE SEQUENCE</scope>
</reference>
<keyword evidence="6" id="KW-0346">Stress response</keyword>
<dbReference type="Gene3D" id="1.20.120.790">
    <property type="entry name" value="Heat shock protein 90, C-terminal domain"/>
    <property type="match status" value="1"/>
</dbReference>
<dbReference type="GO" id="GO:0005524">
    <property type="term" value="F:ATP binding"/>
    <property type="evidence" value="ECO:0007669"/>
    <property type="project" value="UniProtKB-KW"/>
</dbReference>
<dbReference type="Gene3D" id="3.30.565.10">
    <property type="entry name" value="Histidine kinase-like ATPase, C-terminal domain"/>
    <property type="match status" value="1"/>
</dbReference>
<evidence type="ECO:0000313" key="9">
    <source>
        <dbReference type="EMBL" id="VAW74887.1"/>
    </source>
</evidence>
<evidence type="ECO:0000256" key="7">
    <source>
        <dbReference type="ARBA" id="ARBA00023186"/>
    </source>
</evidence>
<dbReference type="PANTHER" id="PTHR11528">
    <property type="entry name" value="HEAT SHOCK PROTEIN 90 FAMILY MEMBER"/>
    <property type="match status" value="1"/>
</dbReference>
<evidence type="ECO:0000256" key="1">
    <source>
        <dbReference type="ARBA" id="ARBA00004496"/>
    </source>
</evidence>
<sequence>MSTETTRETHEFQTEARQLLQLMIHSLYSSKEIFLRELISNASDACDKLRYEALKNSELYGDDADLAISIEYDKDKHTITISDNGIGMNRESVMSNIGTIARSGTRDFIDSLTGDQKKDSQMIGQFGVGFYSAFIVAQRVEINTLAAGLSTDQAIHWESEGEGSYILEAGEKSKRGTEVILHLRDEEHELLDGNRLRHIIKKYSDHISIPINMWTEANDMPPKEGEEVEEKEPELEVVNQASALWTRSKNDISDDEYNEFYKSISFDYDDPMSHVHSQVEGTQSFTTLFYIPKRAPYDLYDRDKRHGVKLYVKRIYIMDDAEHLMPNYLRFVRGIVDSDDLPLNVSREILQSNPVIDKIRASSIKKVLGKLEGLAKNDPDQYKVFWENFGKVLKEGPGEDIPNNERIAKLLRFSTTHEPKEAQEVSLEDYIARMNEGQETIYYVSAENYIAANNSPHLEVFRKNNIEVLLLTDRVDEWMMSNLNEFAGKKFQSVAKGDLNLDELGGEEDTEERDKVTKDFETLLEGMRKALGETISDVRISKRLTDSPACVVVEDGEMAMNLQNMLKQAGHEVPTVKPIFEINAEHVLIKRLKNLDDEKAIDDWTHVMFDQALLSEGAQLADPAAYVNRMNSMLSGLASE</sequence>
<evidence type="ECO:0000256" key="2">
    <source>
        <dbReference type="ARBA" id="ARBA00008239"/>
    </source>
</evidence>
<accession>A0A3B0YGV0</accession>
<gene>
    <name evidence="9" type="ORF">MNBD_GAMMA12-2437</name>
</gene>
<feature type="domain" description="Histidine kinase/HSP90-like ATPase" evidence="8">
    <location>
        <begin position="30"/>
        <end position="187"/>
    </location>
</feature>
<name>A0A3B0YGV0_9ZZZZ</name>
<dbReference type="GO" id="GO:0140662">
    <property type="term" value="F:ATP-dependent protein folding chaperone"/>
    <property type="evidence" value="ECO:0007669"/>
    <property type="project" value="InterPro"/>
</dbReference>
<protein>
    <submittedName>
        <fullName evidence="9">Chaperone protein HtpG</fullName>
    </submittedName>
</protein>
<dbReference type="Gene3D" id="3.40.50.11260">
    <property type="match status" value="1"/>
</dbReference>
<dbReference type="CDD" id="cd16927">
    <property type="entry name" value="HATPase_Hsp90-like"/>
    <property type="match status" value="1"/>
</dbReference>
<dbReference type="Pfam" id="PF00183">
    <property type="entry name" value="HSP90"/>
    <property type="match status" value="1"/>
</dbReference>
<dbReference type="GO" id="GO:0005737">
    <property type="term" value="C:cytoplasm"/>
    <property type="evidence" value="ECO:0007669"/>
    <property type="project" value="UniProtKB-SubCell"/>
</dbReference>
<proteinExistence type="inferred from homology"/>
<dbReference type="PRINTS" id="PR00775">
    <property type="entry name" value="HEATSHOCK90"/>
</dbReference>
<dbReference type="NCBIfam" id="NF003555">
    <property type="entry name" value="PRK05218.1"/>
    <property type="match status" value="1"/>
</dbReference>
<evidence type="ECO:0000259" key="8">
    <source>
        <dbReference type="SMART" id="SM00387"/>
    </source>
</evidence>
<dbReference type="InterPro" id="IPR001404">
    <property type="entry name" value="Hsp90_fam"/>
</dbReference>
<keyword evidence="4" id="KW-0547">Nucleotide-binding</keyword>
<dbReference type="GO" id="GO:0051082">
    <property type="term" value="F:unfolded protein binding"/>
    <property type="evidence" value="ECO:0007669"/>
    <property type="project" value="InterPro"/>
</dbReference>
<keyword evidence="3" id="KW-0963">Cytoplasm</keyword>
<dbReference type="PIRSF" id="PIRSF002583">
    <property type="entry name" value="Hsp90"/>
    <property type="match status" value="1"/>
</dbReference>
<dbReference type="Gene3D" id="3.30.230.80">
    <property type="match status" value="1"/>
</dbReference>
<evidence type="ECO:0000256" key="4">
    <source>
        <dbReference type="ARBA" id="ARBA00022741"/>
    </source>
</evidence>